<accession>W0UXE1</accession>
<dbReference type="InterPro" id="IPR023753">
    <property type="entry name" value="FAD/NAD-binding_dom"/>
</dbReference>
<keyword evidence="5" id="KW-0285">Flavoprotein</keyword>
<name>W0UXE1_9BURK</name>
<dbReference type="Gene3D" id="3.30.390.120">
    <property type="match status" value="1"/>
</dbReference>
<sequence length="219" mass="22388">MTLVDPNPRPLSALAAPALSLGLTAAWRGRSIALQLNTSASGVHRTPSGMLEVTLGNGEKIDADIVLSAVGLRPAIALAQAAGLSTGRGIIVDQFGQTSVPGIYALGDCAEYASAGGSAVLPYVAPLMTAARAIAATLSGTATAIAFKAEAVIVKTPSYTLALSPPLPGVNGRWSDEHDGERTVSRFIDEQGVLRGFGLSQHTPALRQGLLAALHSKVD</sequence>
<evidence type="ECO:0000259" key="10">
    <source>
        <dbReference type="Pfam" id="PF18113"/>
    </source>
</evidence>
<evidence type="ECO:0000256" key="7">
    <source>
        <dbReference type="ARBA" id="ARBA00023002"/>
    </source>
</evidence>
<evidence type="ECO:0000256" key="4">
    <source>
        <dbReference type="ARBA" id="ARBA00022490"/>
    </source>
</evidence>
<feature type="domain" description="FAD/NAD(P)-binding" evidence="9">
    <location>
        <begin position="2"/>
        <end position="115"/>
    </location>
</feature>
<dbReference type="Proteomes" id="UP000027604">
    <property type="component" value="Chromosome I"/>
</dbReference>
<comment type="similarity">
    <text evidence="3">Belongs to the FAD-dependent oxidoreductase family.</text>
</comment>
<evidence type="ECO:0000256" key="2">
    <source>
        <dbReference type="ARBA" id="ARBA00004496"/>
    </source>
</evidence>
<dbReference type="eggNOG" id="COG0446">
    <property type="taxonomic scope" value="Bacteria"/>
</dbReference>
<protein>
    <submittedName>
        <fullName evidence="11">Rubredoxin-NAD(+) reductase domain protein</fullName>
        <ecNumber evidence="11">1.18.1.1</ecNumber>
    </submittedName>
</protein>
<dbReference type="Pfam" id="PF07992">
    <property type="entry name" value="Pyr_redox_2"/>
    <property type="match status" value="1"/>
</dbReference>
<dbReference type="KEGG" id="jag:GJA_559"/>
<keyword evidence="8" id="KW-0520">NAD</keyword>
<dbReference type="PANTHER" id="PTHR43429:SF3">
    <property type="entry name" value="NITRITE REDUCTASE [NAD(P)H]"/>
    <property type="match status" value="1"/>
</dbReference>
<evidence type="ECO:0000313" key="12">
    <source>
        <dbReference type="Proteomes" id="UP000027604"/>
    </source>
</evidence>
<dbReference type="SUPFAM" id="SSF51905">
    <property type="entry name" value="FAD/NAD(P)-binding domain"/>
    <property type="match status" value="1"/>
</dbReference>
<evidence type="ECO:0000259" key="9">
    <source>
        <dbReference type="Pfam" id="PF07992"/>
    </source>
</evidence>
<organism evidence="11 12">
    <name type="scientific">Janthinobacterium agaricidamnosum NBRC 102515 = DSM 9628</name>
    <dbReference type="NCBI Taxonomy" id="1349767"/>
    <lineage>
        <taxon>Bacteria</taxon>
        <taxon>Pseudomonadati</taxon>
        <taxon>Pseudomonadota</taxon>
        <taxon>Betaproteobacteria</taxon>
        <taxon>Burkholderiales</taxon>
        <taxon>Oxalobacteraceae</taxon>
        <taxon>Janthinobacterium</taxon>
    </lineage>
</organism>
<evidence type="ECO:0000256" key="5">
    <source>
        <dbReference type="ARBA" id="ARBA00022630"/>
    </source>
</evidence>
<dbReference type="PATRIC" id="fig|1349767.4.peg.2272"/>
<dbReference type="HOGENOM" id="CLU_1260027_0_0_4"/>
<comment type="cofactor">
    <cofactor evidence="1">
        <name>FAD</name>
        <dbReference type="ChEBI" id="CHEBI:57692"/>
    </cofactor>
</comment>
<dbReference type="InterPro" id="IPR036188">
    <property type="entry name" value="FAD/NAD-bd_sf"/>
</dbReference>
<dbReference type="PANTHER" id="PTHR43429">
    <property type="entry name" value="PYRIDINE NUCLEOTIDE-DISULFIDE OXIDOREDUCTASE DOMAIN-CONTAINING"/>
    <property type="match status" value="1"/>
</dbReference>
<feature type="domain" description="Rubredoxin binding" evidence="10">
    <location>
        <begin position="144"/>
        <end position="214"/>
    </location>
</feature>
<dbReference type="AlphaFoldDB" id="W0UXE1"/>
<comment type="subcellular location">
    <subcellularLocation>
        <location evidence="2">Cytoplasm</location>
    </subcellularLocation>
</comment>
<dbReference type="GO" id="GO:0005737">
    <property type="term" value="C:cytoplasm"/>
    <property type="evidence" value="ECO:0007669"/>
    <property type="project" value="UniProtKB-SubCell"/>
</dbReference>
<evidence type="ECO:0000256" key="8">
    <source>
        <dbReference type="ARBA" id="ARBA00023027"/>
    </source>
</evidence>
<keyword evidence="6" id="KW-0274">FAD</keyword>
<evidence type="ECO:0000256" key="1">
    <source>
        <dbReference type="ARBA" id="ARBA00001974"/>
    </source>
</evidence>
<dbReference type="Pfam" id="PF18113">
    <property type="entry name" value="Rbx_binding"/>
    <property type="match status" value="1"/>
</dbReference>
<keyword evidence="7 11" id="KW-0560">Oxidoreductase</keyword>
<evidence type="ECO:0000256" key="6">
    <source>
        <dbReference type="ARBA" id="ARBA00022827"/>
    </source>
</evidence>
<keyword evidence="4" id="KW-0963">Cytoplasm</keyword>
<dbReference type="Gene3D" id="3.50.50.60">
    <property type="entry name" value="FAD/NAD(P)-binding domain"/>
    <property type="match status" value="2"/>
</dbReference>
<evidence type="ECO:0000313" key="11">
    <source>
        <dbReference type="EMBL" id="CDG81219.1"/>
    </source>
</evidence>
<dbReference type="EC" id="1.18.1.1" evidence="11"/>
<dbReference type="InterPro" id="IPR041364">
    <property type="entry name" value="Rbx-bd"/>
</dbReference>
<proteinExistence type="inferred from homology"/>
<dbReference type="GO" id="GO:0015044">
    <property type="term" value="F:rubredoxin-NAD+ reductase activity"/>
    <property type="evidence" value="ECO:0007669"/>
    <property type="project" value="UniProtKB-EC"/>
</dbReference>
<dbReference type="EMBL" id="HG322949">
    <property type="protein sequence ID" value="CDG81219.1"/>
    <property type="molecule type" value="Genomic_DNA"/>
</dbReference>
<dbReference type="STRING" id="1349767.GJA_559"/>
<dbReference type="PRINTS" id="PR00368">
    <property type="entry name" value="FADPNR"/>
</dbReference>
<dbReference type="InterPro" id="IPR050260">
    <property type="entry name" value="FAD-bd_OxRdtase"/>
</dbReference>
<gene>
    <name evidence="11" type="primary">rubB</name>
    <name evidence="11" type="ORF">GJA_559</name>
</gene>
<keyword evidence="12" id="KW-1185">Reference proteome</keyword>
<evidence type="ECO:0000256" key="3">
    <source>
        <dbReference type="ARBA" id="ARBA00006442"/>
    </source>
</evidence>
<reference evidence="11 12" key="1">
    <citation type="journal article" date="2015" name="Genome Announc.">
        <title>Genome Sequence of Mushroom Soft-Rot Pathogen Janthinobacterium agaricidamnosum.</title>
        <authorList>
            <person name="Graupner K."/>
            <person name="Lackner G."/>
            <person name="Hertweck C."/>
        </authorList>
    </citation>
    <scope>NUCLEOTIDE SEQUENCE [LARGE SCALE GENOMIC DNA]</scope>
    <source>
        <strain evidence="12">NBRC 102515 / DSM 9628</strain>
    </source>
</reference>